<reference evidence="2" key="1">
    <citation type="journal article" date="2020" name="Stud. Mycol.">
        <title>101 Dothideomycetes genomes: a test case for predicting lifestyles and emergence of pathogens.</title>
        <authorList>
            <person name="Haridas S."/>
            <person name="Albert R."/>
            <person name="Binder M."/>
            <person name="Bloem J."/>
            <person name="Labutti K."/>
            <person name="Salamov A."/>
            <person name="Andreopoulos B."/>
            <person name="Baker S."/>
            <person name="Barry K."/>
            <person name="Bills G."/>
            <person name="Bluhm B."/>
            <person name="Cannon C."/>
            <person name="Castanera R."/>
            <person name="Culley D."/>
            <person name="Daum C."/>
            <person name="Ezra D."/>
            <person name="Gonzalez J."/>
            <person name="Henrissat B."/>
            <person name="Kuo A."/>
            <person name="Liang C."/>
            <person name="Lipzen A."/>
            <person name="Lutzoni F."/>
            <person name="Magnuson J."/>
            <person name="Mondo S."/>
            <person name="Nolan M."/>
            <person name="Ohm R."/>
            <person name="Pangilinan J."/>
            <person name="Park H.-J."/>
            <person name="Ramirez L."/>
            <person name="Alfaro M."/>
            <person name="Sun H."/>
            <person name="Tritt A."/>
            <person name="Yoshinaga Y."/>
            <person name="Zwiers L.-H."/>
            <person name="Turgeon B."/>
            <person name="Goodwin S."/>
            <person name="Spatafora J."/>
            <person name="Crous P."/>
            <person name="Grigoriev I."/>
        </authorList>
    </citation>
    <scope>NUCLEOTIDE SEQUENCE</scope>
    <source>
        <strain evidence="2">HMLAC05119</strain>
    </source>
</reference>
<sequence length="87" mass="9736">MYHDLFSCKAGWVNTRCISTLFSASRPFTGSHGFSCRRSKGALWVSRLYSAVLAVSLCLPCSSILSMHGYFARLLITPPRFELVLFV</sequence>
<organism evidence="2 3">
    <name type="scientific">Ampelomyces quisqualis</name>
    <name type="common">Powdery mildew agent</name>
    <dbReference type="NCBI Taxonomy" id="50730"/>
    <lineage>
        <taxon>Eukaryota</taxon>
        <taxon>Fungi</taxon>
        <taxon>Dikarya</taxon>
        <taxon>Ascomycota</taxon>
        <taxon>Pezizomycotina</taxon>
        <taxon>Dothideomycetes</taxon>
        <taxon>Pleosporomycetidae</taxon>
        <taxon>Pleosporales</taxon>
        <taxon>Pleosporineae</taxon>
        <taxon>Phaeosphaeriaceae</taxon>
        <taxon>Ampelomyces</taxon>
    </lineage>
</organism>
<dbReference type="Proteomes" id="UP000800096">
    <property type="component" value="Unassembled WGS sequence"/>
</dbReference>
<feature type="transmembrane region" description="Helical" evidence="1">
    <location>
        <begin position="48"/>
        <end position="71"/>
    </location>
</feature>
<proteinExistence type="predicted"/>
<evidence type="ECO:0000313" key="3">
    <source>
        <dbReference type="Proteomes" id="UP000800096"/>
    </source>
</evidence>
<evidence type="ECO:0000313" key="2">
    <source>
        <dbReference type="EMBL" id="KAF1913045.1"/>
    </source>
</evidence>
<dbReference type="AlphaFoldDB" id="A0A6A5QBX1"/>
<keyword evidence="1" id="KW-1133">Transmembrane helix</keyword>
<protein>
    <submittedName>
        <fullName evidence="2">Uncharacterized protein</fullName>
    </submittedName>
</protein>
<evidence type="ECO:0000256" key="1">
    <source>
        <dbReference type="SAM" id="Phobius"/>
    </source>
</evidence>
<gene>
    <name evidence="2" type="ORF">BDU57DRAFT_343378</name>
</gene>
<accession>A0A6A5QBX1</accession>
<name>A0A6A5QBX1_AMPQU</name>
<keyword evidence="3" id="KW-1185">Reference proteome</keyword>
<dbReference type="EMBL" id="ML979139">
    <property type="protein sequence ID" value="KAF1913045.1"/>
    <property type="molecule type" value="Genomic_DNA"/>
</dbReference>
<keyword evidence="1" id="KW-0472">Membrane</keyword>
<keyword evidence="1" id="KW-0812">Transmembrane</keyword>